<evidence type="ECO:0000256" key="3">
    <source>
        <dbReference type="ARBA" id="ARBA00022727"/>
    </source>
</evidence>
<dbReference type="AlphaFoldDB" id="A0A2M8KWR9"/>
<dbReference type="EC" id="2.7.4.9" evidence="8"/>
<keyword evidence="5 8" id="KW-0418">Kinase</keyword>
<evidence type="ECO:0000313" key="11">
    <source>
        <dbReference type="Proteomes" id="UP000229098"/>
    </source>
</evidence>
<name>A0A2M8KWR9_9BACT</name>
<dbReference type="InterPro" id="IPR039430">
    <property type="entry name" value="Thymidylate_kin-like_dom"/>
</dbReference>
<comment type="similarity">
    <text evidence="1 8">Belongs to the thymidylate kinase family.</text>
</comment>
<evidence type="ECO:0000256" key="1">
    <source>
        <dbReference type="ARBA" id="ARBA00009776"/>
    </source>
</evidence>
<dbReference type="GO" id="GO:0005524">
    <property type="term" value="F:ATP binding"/>
    <property type="evidence" value="ECO:0007669"/>
    <property type="project" value="UniProtKB-UniRule"/>
</dbReference>
<dbReference type="SUPFAM" id="SSF52540">
    <property type="entry name" value="P-loop containing nucleoside triphosphate hydrolases"/>
    <property type="match status" value="1"/>
</dbReference>
<proteinExistence type="inferred from homology"/>
<dbReference type="PANTHER" id="PTHR10344">
    <property type="entry name" value="THYMIDYLATE KINASE"/>
    <property type="match status" value="1"/>
</dbReference>
<keyword evidence="6 8" id="KW-0067">ATP-binding</keyword>
<dbReference type="PANTHER" id="PTHR10344:SF4">
    <property type="entry name" value="UMP-CMP KINASE 2, MITOCHONDRIAL"/>
    <property type="match status" value="1"/>
</dbReference>
<comment type="caution">
    <text evidence="8">Lacks conserved residue(s) required for the propagation of feature annotation.</text>
</comment>
<dbReference type="Pfam" id="PF02223">
    <property type="entry name" value="Thymidylate_kin"/>
    <property type="match status" value="1"/>
</dbReference>
<dbReference type="GO" id="GO:0006227">
    <property type="term" value="P:dUDP biosynthetic process"/>
    <property type="evidence" value="ECO:0007669"/>
    <property type="project" value="TreeGrafter"/>
</dbReference>
<dbReference type="GO" id="GO:0006233">
    <property type="term" value="P:dTDP biosynthetic process"/>
    <property type="evidence" value="ECO:0007669"/>
    <property type="project" value="InterPro"/>
</dbReference>
<evidence type="ECO:0000259" key="9">
    <source>
        <dbReference type="Pfam" id="PF02223"/>
    </source>
</evidence>
<comment type="function">
    <text evidence="8">Phosphorylation of dTMP to form dTDP in both de novo and salvage pathways of dTTP synthesis.</text>
</comment>
<evidence type="ECO:0000256" key="7">
    <source>
        <dbReference type="ARBA" id="ARBA00048743"/>
    </source>
</evidence>
<keyword evidence="2 8" id="KW-0808">Transferase</keyword>
<dbReference type="GO" id="GO:0004798">
    <property type="term" value="F:dTMP kinase activity"/>
    <property type="evidence" value="ECO:0007669"/>
    <property type="project" value="UniProtKB-UniRule"/>
</dbReference>
<keyword evidence="3 8" id="KW-0545">Nucleotide biosynthesis</keyword>
<evidence type="ECO:0000256" key="6">
    <source>
        <dbReference type="ARBA" id="ARBA00022840"/>
    </source>
</evidence>
<evidence type="ECO:0000313" key="10">
    <source>
        <dbReference type="EMBL" id="PJE64332.1"/>
    </source>
</evidence>
<reference evidence="11" key="1">
    <citation type="submission" date="2017-09" db="EMBL/GenBank/DDBJ databases">
        <title>Depth-based differentiation of microbial function through sediment-hosted aquifers and enrichment of novel symbionts in the deep terrestrial subsurface.</title>
        <authorList>
            <person name="Probst A.J."/>
            <person name="Ladd B."/>
            <person name="Jarett J.K."/>
            <person name="Geller-Mcgrath D.E."/>
            <person name="Sieber C.M.K."/>
            <person name="Emerson J.B."/>
            <person name="Anantharaman K."/>
            <person name="Thomas B.C."/>
            <person name="Malmstrom R."/>
            <person name="Stieglmeier M."/>
            <person name="Klingl A."/>
            <person name="Woyke T."/>
            <person name="Ryan C.M."/>
            <person name="Banfield J.F."/>
        </authorList>
    </citation>
    <scope>NUCLEOTIDE SEQUENCE [LARGE SCALE GENOMIC DNA]</scope>
</reference>
<dbReference type="Proteomes" id="UP000229098">
    <property type="component" value="Unassembled WGS sequence"/>
</dbReference>
<gene>
    <name evidence="8 10" type="primary">tmk</name>
    <name evidence="10" type="ORF">COU90_02675</name>
</gene>
<evidence type="ECO:0000256" key="4">
    <source>
        <dbReference type="ARBA" id="ARBA00022741"/>
    </source>
</evidence>
<keyword evidence="4 8" id="KW-0547">Nucleotide-binding</keyword>
<dbReference type="NCBIfam" id="TIGR00041">
    <property type="entry name" value="DTMP_kinase"/>
    <property type="match status" value="1"/>
</dbReference>
<protein>
    <recommendedName>
        <fullName evidence="8">Thymidylate kinase</fullName>
        <ecNumber evidence="8">2.7.4.9</ecNumber>
    </recommendedName>
    <alternativeName>
        <fullName evidence="8">dTMP kinase</fullName>
    </alternativeName>
</protein>
<feature type="domain" description="Thymidylate kinase-like" evidence="9">
    <location>
        <begin position="20"/>
        <end position="203"/>
    </location>
</feature>
<evidence type="ECO:0000256" key="2">
    <source>
        <dbReference type="ARBA" id="ARBA00022679"/>
    </source>
</evidence>
<dbReference type="PROSITE" id="PS01331">
    <property type="entry name" value="THYMIDYLATE_KINASE"/>
    <property type="match status" value="1"/>
</dbReference>
<accession>A0A2M8KWR9</accession>
<evidence type="ECO:0000256" key="8">
    <source>
        <dbReference type="HAMAP-Rule" id="MF_00165"/>
    </source>
</evidence>
<dbReference type="EMBL" id="PFEF01000006">
    <property type="protein sequence ID" value="PJE64332.1"/>
    <property type="molecule type" value="Genomic_DNA"/>
</dbReference>
<dbReference type="Gene3D" id="3.40.50.300">
    <property type="entry name" value="P-loop containing nucleotide triphosphate hydrolases"/>
    <property type="match status" value="1"/>
</dbReference>
<dbReference type="GO" id="GO:0006235">
    <property type="term" value="P:dTTP biosynthetic process"/>
    <property type="evidence" value="ECO:0007669"/>
    <property type="project" value="UniProtKB-UniRule"/>
</dbReference>
<dbReference type="InterPro" id="IPR027417">
    <property type="entry name" value="P-loop_NTPase"/>
</dbReference>
<organism evidence="10 11">
    <name type="scientific">Candidatus Ryanbacteria bacterium CG10_big_fil_rev_8_21_14_0_10_43_42</name>
    <dbReference type="NCBI Taxonomy" id="1974864"/>
    <lineage>
        <taxon>Bacteria</taxon>
        <taxon>Candidatus Ryaniibacteriota</taxon>
    </lineage>
</organism>
<dbReference type="InterPro" id="IPR018094">
    <property type="entry name" value="Thymidylate_kinase"/>
</dbReference>
<dbReference type="CDD" id="cd01672">
    <property type="entry name" value="TMPK"/>
    <property type="match status" value="1"/>
</dbReference>
<evidence type="ECO:0000256" key="5">
    <source>
        <dbReference type="ARBA" id="ARBA00022777"/>
    </source>
</evidence>
<comment type="catalytic activity">
    <reaction evidence="7 8">
        <text>dTMP + ATP = dTDP + ADP</text>
        <dbReference type="Rhea" id="RHEA:13517"/>
        <dbReference type="ChEBI" id="CHEBI:30616"/>
        <dbReference type="ChEBI" id="CHEBI:58369"/>
        <dbReference type="ChEBI" id="CHEBI:63528"/>
        <dbReference type="ChEBI" id="CHEBI:456216"/>
        <dbReference type="EC" id="2.7.4.9"/>
    </reaction>
</comment>
<dbReference type="InterPro" id="IPR018095">
    <property type="entry name" value="Thymidylate_kin_CS"/>
</dbReference>
<dbReference type="HAMAP" id="MF_00165">
    <property type="entry name" value="Thymidylate_kinase"/>
    <property type="match status" value="1"/>
</dbReference>
<dbReference type="GO" id="GO:0005829">
    <property type="term" value="C:cytosol"/>
    <property type="evidence" value="ECO:0007669"/>
    <property type="project" value="TreeGrafter"/>
</dbReference>
<sequence length="214" mass="24433">MIYFHCMTEITPSQGMLILFEGGEKAGKTTQIAYTKEYLKAHGYTVLSSHEPGGGDPSIRTKLLDMKGVLTPEEELNLFCRDRALHIQNTIIPALQEKKIILLDRFEPSTIAYQGYARGISIDHIKKKSARARKGIWPDIIFLLDADPKMILTREEATSRFDAEKIDFHEKVRNGFLAQAKEDSATWHIINALQTREDVWEAIKKKIDTFLSLR</sequence>
<comment type="caution">
    <text evidence="10">The sequence shown here is derived from an EMBL/GenBank/DDBJ whole genome shotgun (WGS) entry which is preliminary data.</text>
</comment>